<feature type="compositionally biased region" description="Basic and acidic residues" evidence="1">
    <location>
        <begin position="427"/>
        <end position="441"/>
    </location>
</feature>
<name>A0A9P5SIE0_9FUNG</name>
<feature type="compositionally biased region" description="Low complexity" evidence="1">
    <location>
        <begin position="621"/>
        <end position="663"/>
    </location>
</feature>
<sequence>MTSIRAQAAYSHILDTLHGHISFLSDQGIIKEDSLKVILSELCKLDFHSMQSSASLRRVPEPRTSIERELPVLEQSRSRASVPSPIIPIASPPPPPSSEPRSGSLNSQTSSHNHHPKHPNHPNNIRRQTTTPLEPSDNSSDNDEQNRKADLQQQARLLRQEQLLDQDLATGELDNLVAASATDDHDGSEVIVLEGEDDESDDDDQGDDDDYYSNAAKEVNLNTNSIKPELPPLLFSSYQAIPVTFDVSSAPEADKQEPVHYVPPTADPVVTPAVLPSPTVPTDSIASVSDTPHHSNENEIYHPRAVSSNLEHETKYDPTSTSPASTSAPASIAHVTNPVPSEDTSPRIYSPVQSVDVPPVVFNPNQQFPPPQPHYNVPAQVYQPPASQQEPPVSQQGPPSGNDGDMSITGILREIEGPLMHTATASERSERDHTFSKHIHEATTSTFESTDGRESMTSVDTGKHSEPKAPTPPPKDVTPVTYQPPVSIQTTVPAFGPPPPAPLPYNPLEPPRPNMPGQAYQMYQPKPYQPKSTYTSVRKPPTKPQETSAQAPPAQAPPARALQTPEGPAPIQVQAPIQGQAPVQSQVPGLAPSSQGPPSQIQQPPVQGQAPPIDLAPGPNQSYSQQQIYQQQYQMQQQFQQQQQQQQQRQQQLYFQQQQQPQHQHQRKPSFTSPEVTSAASSTSEASSKPSGKSWISAIRSSLTPKDGKKEKEHKAQEQHNQLEHAHQGQTQNQFALGSYNSPIAPGGSPVQLRESFMGMSGGQGMAPVNAPVSAQGQYPNYTP</sequence>
<evidence type="ECO:0000313" key="3">
    <source>
        <dbReference type="Proteomes" id="UP000696485"/>
    </source>
</evidence>
<dbReference type="AlphaFoldDB" id="A0A9P5SIE0"/>
<accession>A0A9P5SIE0</accession>
<feature type="compositionally biased region" description="Low complexity" evidence="1">
    <location>
        <begin position="544"/>
        <end position="565"/>
    </location>
</feature>
<feature type="compositionally biased region" description="Pro residues" evidence="1">
    <location>
        <begin position="495"/>
        <end position="514"/>
    </location>
</feature>
<feature type="compositionally biased region" description="Basic and acidic residues" evidence="1">
    <location>
        <begin position="706"/>
        <end position="727"/>
    </location>
</feature>
<dbReference type="EMBL" id="JAAAUY010000677">
    <property type="protein sequence ID" value="KAF9327323.1"/>
    <property type="molecule type" value="Genomic_DNA"/>
</dbReference>
<feature type="compositionally biased region" description="Low complexity" evidence="1">
    <location>
        <begin position="350"/>
        <end position="366"/>
    </location>
</feature>
<feature type="compositionally biased region" description="Polar residues" evidence="1">
    <location>
        <begin position="385"/>
        <end position="399"/>
    </location>
</feature>
<feature type="compositionally biased region" description="Polar residues" evidence="1">
    <location>
        <begin position="442"/>
        <end position="460"/>
    </location>
</feature>
<protein>
    <submittedName>
        <fullName evidence="2">Uncharacterized protein</fullName>
    </submittedName>
</protein>
<feature type="compositionally biased region" description="Low complexity" evidence="1">
    <location>
        <begin position="591"/>
        <end position="613"/>
    </location>
</feature>
<evidence type="ECO:0000313" key="2">
    <source>
        <dbReference type="EMBL" id="KAF9327323.1"/>
    </source>
</evidence>
<feature type="compositionally biased region" description="Polar residues" evidence="1">
    <location>
        <begin position="280"/>
        <end position="290"/>
    </location>
</feature>
<proteinExistence type="predicted"/>
<feature type="region of interest" description="Disordered" evidence="1">
    <location>
        <begin position="67"/>
        <end position="149"/>
    </location>
</feature>
<comment type="caution">
    <text evidence="2">The sequence shown here is derived from an EMBL/GenBank/DDBJ whole genome shotgun (WGS) entry which is preliminary data.</text>
</comment>
<feature type="compositionally biased region" description="Low complexity" evidence="1">
    <location>
        <begin position="318"/>
        <end position="331"/>
    </location>
</feature>
<feature type="compositionally biased region" description="Low complexity" evidence="1">
    <location>
        <begin position="672"/>
        <end position="694"/>
    </location>
</feature>
<feature type="compositionally biased region" description="Low complexity" evidence="1">
    <location>
        <begin position="78"/>
        <end position="89"/>
    </location>
</feature>
<feature type="compositionally biased region" description="Basic and acidic residues" evidence="1">
    <location>
        <begin position="291"/>
        <end position="302"/>
    </location>
</feature>
<dbReference type="Proteomes" id="UP000696485">
    <property type="component" value="Unassembled WGS sequence"/>
</dbReference>
<feature type="compositionally biased region" description="Polar residues" evidence="1">
    <location>
        <begin position="575"/>
        <end position="587"/>
    </location>
</feature>
<gene>
    <name evidence="2" type="ORF">BG006_009350</name>
</gene>
<feature type="compositionally biased region" description="Polar residues" evidence="1">
    <location>
        <begin position="125"/>
        <end position="139"/>
    </location>
</feature>
<evidence type="ECO:0000256" key="1">
    <source>
        <dbReference type="SAM" id="MobiDB-lite"/>
    </source>
</evidence>
<feature type="non-terminal residue" evidence="2">
    <location>
        <position position="784"/>
    </location>
</feature>
<organism evidence="2 3">
    <name type="scientific">Podila minutissima</name>
    <dbReference type="NCBI Taxonomy" id="64525"/>
    <lineage>
        <taxon>Eukaryota</taxon>
        <taxon>Fungi</taxon>
        <taxon>Fungi incertae sedis</taxon>
        <taxon>Mucoromycota</taxon>
        <taxon>Mortierellomycotina</taxon>
        <taxon>Mortierellomycetes</taxon>
        <taxon>Mortierellales</taxon>
        <taxon>Mortierellaceae</taxon>
        <taxon>Podila</taxon>
    </lineage>
</organism>
<keyword evidence="3" id="KW-1185">Reference proteome</keyword>
<feature type="region of interest" description="Disordered" evidence="1">
    <location>
        <begin position="277"/>
        <end position="784"/>
    </location>
</feature>
<feature type="compositionally biased region" description="Polar residues" evidence="1">
    <location>
        <begin position="728"/>
        <end position="742"/>
    </location>
</feature>
<feature type="compositionally biased region" description="Polar residues" evidence="1">
    <location>
        <begin position="773"/>
        <end position="784"/>
    </location>
</feature>
<reference evidence="2" key="1">
    <citation type="journal article" date="2020" name="Fungal Divers.">
        <title>Resolving the Mortierellaceae phylogeny through synthesis of multi-gene phylogenetics and phylogenomics.</title>
        <authorList>
            <person name="Vandepol N."/>
            <person name="Liber J."/>
            <person name="Desiro A."/>
            <person name="Na H."/>
            <person name="Kennedy M."/>
            <person name="Barry K."/>
            <person name="Grigoriev I.V."/>
            <person name="Miller A.N."/>
            <person name="O'Donnell K."/>
            <person name="Stajich J.E."/>
            <person name="Bonito G."/>
        </authorList>
    </citation>
    <scope>NUCLEOTIDE SEQUENCE</scope>
    <source>
        <strain evidence="2">NVP1</strain>
    </source>
</reference>